<gene>
    <name evidence="2" type="ORF">CCHR01_18924</name>
</gene>
<evidence type="ECO:0000313" key="2">
    <source>
        <dbReference type="EMBL" id="KAK1838449.1"/>
    </source>
</evidence>
<evidence type="ECO:0000313" key="3">
    <source>
        <dbReference type="Proteomes" id="UP001243330"/>
    </source>
</evidence>
<dbReference type="EMBL" id="JAQOWY010000827">
    <property type="protein sequence ID" value="KAK1838449.1"/>
    <property type="molecule type" value="Genomic_DNA"/>
</dbReference>
<organism evidence="2 3">
    <name type="scientific">Colletotrichum chrysophilum</name>
    <dbReference type="NCBI Taxonomy" id="1836956"/>
    <lineage>
        <taxon>Eukaryota</taxon>
        <taxon>Fungi</taxon>
        <taxon>Dikarya</taxon>
        <taxon>Ascomycota</taxon>
        <taxon>Pezizomycotina</taxon>
        <taxon>Sordariomycetes</taxon>
        <taxon>Hypocreomycetidae</taxon>
        <taxon>Glomerellales</taxon>
        <taxon>Glomerellaceae</taxon>
        <taxon>Colletotrichum</taxon>
        <taxon>Colletotrichum gloeosporioides species complex</taxon>
    </lineage>
</organism>
<evidence type="ECO:0000256" key="1">
    <source>
        <dbReference type="SAM" id="MobiDB-lite"/>
    </source>
</evidence>
<dbReference type="AlphaFoldDB" id="A0AAD8ZZU2"/>
<feature type="region of interest" description="Disordered" evidence="1">
    <location>
        <begin position="77"/>
        <end position="114"/>
    </location>
</feature>
<protein>
    <submittedName>
        <fullName evidence="2">Uncharacterized protein</fullName>
    </submittedName>
</protein>
<dbReference type="Proteomes" id="UP001243330">
    <property type="component" value="Unassembled WGS sequence"/>
</dbReference>
<comment type="caution">
    <text evidence="2">The sequence shown here is derived from an EMBL/GenBank/DDBJ whole genome shotgun (WGS) entry which is preliminary data.</text>
</comment>
<proteinExistence type="predicted"/>
<sequence length="114" mass="12601">MSLKAVSKAKRLVWIARDAKLNSNVLLLGYVAGRLMCHLWSWTASYGQQETQHQRLLALAIREASIPAKAIPSKGEAVTGCGTAGQTRREKKTGFEITYSRNHPGSSAMRRFRG</sequence>
<reference evidence="2" key="1">
    <citation type="submission" date="2023-01" db="EMBL/GenBank/DDBJ databases">
        <title>Colletotrichum chrysophilum M932 genome sequence.</title>
        <authorList>
            <person name="Baroncelli R."/>
        </authorList>
    </citation>
    <scope>NUCLEOTIDE SEQUENCE</scope>
    <source>
        <strain evidence="2">M932</strain>
    </source>
</reference>
<keyword evidence="3" id="KW-1185">Reference proteome</keyword>
<name>A0AAD8ZZU2_9PEZI</name>
<accession>A0AAD8ZZU2</accession>